<sequence>RHSPSVKNGENGENPPSPSLSAETKPVLDETEIEVDGKREEEEEKATDEGIGPDDKNNGALVGPEEVDQSKE</sequence>
<dbReference type="AlphaFoldDB" id="A0A9I9E2A4"/>
<organism evidence="2">
    <name type="scientific">Cucumis melo</name>
    <name type="common">Muskmelon</name>
    <dbReference type="NCBI Taxonomy" id="3656"/>
    <lineage>
        <taxon>Eukaryota</taxon>
        <taxon>Viridiplantae</taxon>
        <taxon>Streptophyta</taxon>
        <taxon>Embryophyta</taxon>
        <taxon>Tracheophyta</taxon>
        <taxon>Spermatophyta</taxon>
        <taxon>Magnoliopsida</taxon>
        <taxon>eudicotyledons</taxon>
        <taxon>Gunneridae</taxon>
        <taxon>Pentapetalae</taxon>
        <taxon>rosids</taxon>
        <taxon>fabids</taxon>
        <taxon>Cucurbitales</taxon>
        <taxon>Cucurbitaceae</taxon>
        <taxon>Benincaseae</taxon>
        <taxon>Cucumis</taxon>
    </lineage>
</organism>
<proteinExistence type="predicted"/>
<name>A0A9I9E2A4_CUCME</name>
<reference evidence="2" key="1">
    <citation type="submission" date="2023-03" db="UniProtKB">
        <authorList>
            <consortium name="EnsemblPlants"/>
        </authorList>
    </citation>
    <scope>IDENTIFICATION</scope>
</reference>
<protein>
    <submittedName>
        <fullName evidence="2">Uncharacterized protein</fullName>
    </submittedName>
</protein>
<evidence type="ECO:0000256" key="1">
    <source>
        <dbReference type="SAM" id="MobiDB-lite"/>
    </source>
</evidence>
<dbReference type="Gramene" id="MELO3C027602.2.1">
    <property type="protein sequence ID" value="MELO3C027602.2.1"/>
    <property type="gene ID" value="MELO3C027602.2"/>
</dbReference>
<feature type="region of interest" description="Disordered" evidence="1">
    <location>
        <begin position="1"/>
        <end position="72"/>
    </location>
</feature>
<accession>A0A9I9E2A4</accession>
<evidence type="ECO:0000313" key="2">
    <source>
        <dbReference type="EnsemblPlants" id="MELO3C027602.2.1"/>
    </source>
</evidence>
<dbReference type="EnsemblPlants" id="MELO3C027602.2.1">
    <property type="protein sequence ID" value="MELO3C027602.2.1"/>
    <property type="gene ID" value="MELO3C027602.2"/>
</dbReference>